<name>A0A2N6VR61_9MICO</name>
<gene>
    <name evidence="2" type="ORF">CJ199_04545</name>
</gene>
<comment type="caution">
    <text evidence="2">The sequence shown here is derived from an EMBL/GenBank/DDBJ whole genome shotgun (WGS) entry which is preliminary data.</text>
</comment>
<accession>A0A2N6VR61</accession>
<feature type="coiled-coil region" evidence="1">
    <location>
        <begin position="9"/>
        <end position="64"/>
    </location>
</feature>
<dbReference type="EMBL" id="PNHK01000001">
    <property type="protein sequence ID" value="PMD06625.1"/>
    <property type="molecule type" value="Genomic_DNA"/>
</dbReference>
<organism evidence="2 3">
    <name type="scientific">Brevibacterium paucivorans</name>
    <dbReference type="NCBI Taxonomy" id="170994"/>
    <lineage>
        <taxon>Bacteria</taxon>
        <taxon>Bacillati</taxon>
        <taxon>Actinomycetota</taxon>
        <taxon>Actinomycetes</taxon>
        <taxon>Micrococcales</taxon>
        <taxon>Brevibacteriaceae</taxon>
        <taxon>Brevibacterium</taxon>
    </lineage>
</organism>
<proteinExistence type="predicted"/>
<evidence type="ECO:0000256" key="1">
    <source>
        <dbReference type="SAM" id="Coils"/>
    </source>
</evidence>
<keyword evidence="1" id="KW-0175">Coiled coil</keyword>
<protein>
    <submittedName>
        <fullName evidence="2">Uncharacterized protein</fullName>
    </submittedName>
</protein>
<reference evidence="2 3" key="1">
    <citation type="submission" date="2017-09" db="EMBL/GenBank/DDBJ databases">
        <title>Bacterial strain isolated from the female urinary microbiota.</title>
        <authorList>
            <person name="Thomas-White K."/>
            <person name="Kumar N."/>
            <person name="Forster S."/>
            <person name="Putonti C."/>
            <person name="Lawley T."/>
            <person name="Wolfe A.J."/>
        </authorList>
    </citation>
    <scope>NUCLEOTIDE SEQUENCE [LARGE SCALE GENOMIC DNA]</scope>
    <source>
        <strain evidence="2 3">UMB1301</strain>
    </source>
</reference>
<evidence type="ECO:0000313" key="3">
    <source>
        <dbReference type="Proteomes" id="UP000235598"/>
    </source>
</evidence>
<dbReference type="AlphaFoldDB" id="A0A2N6VR61"/>
<evidence type="ECO:0000313" key="2">
    <source>
        <dbReference type="EMBL" id="PMD06625.1"/>
    </source>
</evidence>
<sequence>MKISVERAIEGIEAVNAELTRELRALSGELLAMYKREERLLTLIENKERSNEMLRGLLASTKNQLQTLSNAPLPRLQRRYWTWRKAIRNRGNRNGGE</sequence>
<dbReference type="Proteomes" id="UP000235598">
    <property type="component" value="Unassembled WGS sequence"/>
</dbReference>